<dbReference type="KEGG" id="pye:A6J80_17305"/>
<dbReference type="EMBL" id="CP020442">
    <property type="protein sequence ID" value="ARC37872.1"/>
    <property type="molecule type" value="Genomic_DNA"/>
</dbReference>
<organism evidence="1 2">
    <name type="scientific">Paracoccus yeei</name>
    <dbReference type="NCBI Taxonomy" id="147645"/>
    <lineage>
        <taxon>Bacteria</taxon>
        <taxon>Pseudomonadati</taxon>
        <taxon>Pseudomonadota</taxon>
        <taxon>Alphaproteobacteria</taxon>
        <taxon>Rhodobacterales</taxon>
        <taxon>Paracoccaceae</taxon>
        <taxon>Paracoccus</taxon>
    </lineage>
</organism>
<proteinExistence type="predicted"/>
<reference evidence="1" key="1">
    <citation type="submission" date="2017-12" db="EMBL/GenBank/DDBJ databases">
        <title>FDA dAtabase for Regulatory Grade micrObial Sequences (FDA-ARGOS): Supporting development and validation of Infectious Disease Dx tests.</title>
        <authorList>
            <person name="Campos J."/>
            <person name="Goldberg B."/>
            <person name="Tallon L."/>
            <person name="Sadzewicz L."/>
            <person name="Sengamalay N."/>
            <person name="Ott S."/>
            <person name="Godinez A."/>
            <person name="Nagaraj S."/>
            <person name="Vyas G."/>
            <person name="Aluvathingal J."/>
            <person name="Nadendla S."/>
            <person name="Geyer C."/>
            <person name="Nandy P."/>
            <person name="Hobson J."/>
            <person name="Sichtig H."/>
        </authorList>
    </citation>
    <scope>NUCLEOTIDE SEQUENCE</scope>
    <source>
        <strain evidence="1">FDAARGOS_252</strain>
    </source>
</reference>
<protein>
    <submittedName>
        <fullName evidence="1">Uncharacterized protein</fullName>
    </submittedName>
</protein>
<dbReference type="RefSeq" id="WP_080622333.1">
    <property type="nucleotide sequence ID" value="NZ_CAWMZI010000001.1"/>
</dbReference>
<evidence type="ECO:0000313" key="2">
    <source>
        <dbReference type="Proteomes" id="UP000191257"/>
    </source>
</evidence>
<dbReference type="AlphaFoldDB" id="A0A1V0GVN1"/>
<dbReference type="STRING" id="147645.A6J80_17305"/>
<dbReference type="Proteomes" id="UP000191257">
    <property type="component" value="Chromosome"/>
</dbReference>
<accession>A0A1V0GVN1</accession>
<gene>
    <name evidence="1" type="ORF">A6J80_17305</name>
</gene>
<evidence type="ECO:0000313" key="1">
    <source>
        <dbReference type="EMBL" id="ARC37872.1"/>
    </source>
</evidence>
<keyword evidence="2" id="KW-1185">Reference proteome</keyword>
<sequence>MTSLHSSDLTRRLGDYLARRQPPKGFAGDDRRKAEQIAAYVGILRRYAPQGDRLDDWWASLLATLAETSETWAWPTEGDLVKACKIIAKDIKRVESSEFKIDPLDVAEKRIEADEPIGDNWLWGRNALALISRVGVEPILARRDRFAGDLARVYGHAEARRMILVLEDRHREAVKITEETRVARRHDIPEVQIKSVRDLLGPGPEYVPYRGAAE</sequence>
<name>A0A1V0GVN1_9RHOB</name>